<dbReference type="InterPro" id="IPR043504">
    <property type="entry name" value="Peptidase_S1_PA_chymotrypsin"/>
</dbReference>
<reference evidence="4 5" key="1">
    <citation type="submission" date="2017-07" db="EMBL/GenBank/DDBJ databases">
        <authorList>
            <person name="Talla V."/>
            <person name="Backstrom N."/>
        </authorList>
    </citation>
    <scope>NUCLEOTIDE SEQUENCE [LARGE SCALE GENOMIC DNA]</scope>
</reference>
<dbReference type="AlphaFoldDB" id="A0A5E4QNJ8"/>
<dbReference type="SUPFAM" id="SSF50494">
    <property type="entry name" value="Trypsin-like serine proteases"/>
    <property type="match status" value="1"/>
</dbReference>
<gene>
    <name evidence="4" type="ORF">LSINAPIS_LOCUS10430</name>
</gene>
<keyword evidence="5" id="KW-1185">Reference proteome</keyword>
<protein>
    <recommendedName>
        <fullName evidence="3">Peptidase S1 domain-containing protein</fullName>
    </recommendedName>
</protein>
<dbReference type="Proteomes" id="UP000324832">
    <property type="component" value="Unassembled WGS sequence"/>
</dbReference>
<dbReference type="GO" id="GO:0006508">
    <property type="term" value="P:proteolysis"/>
    <property type="evidence" value="ECO:0007669"/>
    <property type="project" value="InterPro"/>
</dbReference>
<name>A0A5E4QNJ8_9NEOP</name>
<evidence type="ECO:0000259" key="3">
    <source>
        <dbReference type="PROSITE" id="PS50240"/>
    </source>
</evidence>
<dbReference type="PROSITE" id="PS00134">
    <property type="entry name" value="TRYPSIN_HIS"/>
    <property type="match status" value="1"/>
</dbReference>
<feature type="signal peptide" evidence="2">
    <location>
        <begin position="1"/>
        <end position="19"/>
    </location>
</feature>
<dbReference type="InterPro" id="IPR009003">
    <property type="entry name" value="Peptidase_S1_PA"/>
</dbReference>
<dbReference type="PANTHER" id="PTHR24253">
    <property type="entry name" value="TRANSMEMBRANE PROTEASE SERINE"/>
    <property type="match status" value="1"/>
</dbReference>
<evidence type="ECO:0000256" key="1">
    <source>
        <dbReference type="ARBA" id="ARBA00023157"/>
    </source>
</evidence>
<dbReference type="EMBL" id="FZQP02004222">
    <property type="protein sequence ID" value="VVC99574.1"/>
    <property type="molecule type" value="Genomic_DNA"/>
</dbReference>
<dbReference type="PANTHER" id="PTHR24253:SF153">
    <property type="entry name" value="SERINE PROTEASE HEPSIN"/>
    <property type="match status" value="1"/>
</dbReference>
<dbReference type="Pfam" id="PF00089">
    <property type="entry name" value="Trypsin"/>
    <property type="match status" value="1"/>
</dbReference>
<dbReference type="InterPro" id="IPR018114">
    <property type="entry name" value="TRYPSIN_HIS"/>
</dbReference>
<dbReference type="Gene3D" id="2.40.10.10">
    <property type="entry name" value="Trypsin-like serine proteases"/>
    <property type="match status" value="1"/>
</dbReference>
<sequence length="147" mass="16008">MKAFLAVCVLFVAAGAAKAKRIVGGQDTTIENYPWIVQLDTYNTWSMTWSQGCAANILTATYVLSAAHCFESGTYRNTGGVVHYISTVLNHPEYRVASRFDGDITLVKLSTPLIFTSKIQRGTIIIQDGYIPDVGRCGGPNPSRCRG</sequence>
<feature type="chain" id="PRO_5023019555" description="Peptidase S1 domain-containing protein" evidence="2">
    <location>
        <begin position="20"/>
        <end position="147"/>
    </location>
</feature>
<dbReference type="InterPro" id="IPR001254">
    <property type="entry name" value="Trypsin_dom"/>
</dbReference>
<dbReference type="GO" id="GO:0004252">
    <property type="term" value="F:serine-type endopeptidase activity"/>
    <property type="evidence" value="ECO:0007669"/>
    <property type="project" value="InterPro"/>
</dbReference>
<keyword evidence="1" id="KW-1015">Disulfide bond</keyword>
<keyword evidence="2" id="KW-0732">Signal</keyword>
<evidence type="ECO:0000313" key="5">
    <source>
        <dbReference type="Proteomes" id="UP000324832"/>
    </source>
</evidence>
<evidence type="ECO:0000313" key="4">
    <source>
        <dbReference type="EMBL" id="VVC99574.1"/>
    </source>
</evidence>
<dbReference type="PROSITE" id="PS50240">
    <property type="entry name" value="TRYPSIN_DOM"/>
    <property type="match status" value="1"/>
</dbReference>
<accession>A0A5E4QNJ8</accession>
<feature type="domain" description="Peptidase S1" evidence="3">
    <location>
        <begin position="22"/>
        <end position="130"/>
    </location>
</feature>
<proteinExistence type="predicted"/>
<organism evidence="4 5">
    <name type="scientific">Leptidea sinapis</name>
    <dbReference type="NCBI Taxonomy" id="189913"/>
    <lineage>
        <taxon>Eukaryota</taxon>
        <taxon>Metazoa</taxon>
        <taxon>Ecdysozoa</taxon>
        <taxon>Arthropoda</taxon>
        <taxon>Hexapoda</taxon>
        <taxon>Insecta</taxon>
        <taxon>Pterygota</taxon>
        <taxon>Neoptera</taxon>
        <taxon>Endopterygota</taxon>
        <taxon>Lepidoptera</taxon>
        <taxon>Glossata</taxon>
        <taxon>Ditrysia</taxon>
        <taxon>Papilionoidea</taxon>
        <taxon>Pieridae</taxon>
        <taxon>Dismorphiinae</taxon>
        <taxon>Leptidea</taxon>
    </lineage>
</organism>
<evidence type="ECO:0000256" key="2">
    <source>
        <dbReference type="SAM" id="SignalP"/>
    </source>
</evidence>